<dbReference type="Proteomes" id="UP001331515">
    <property type="component" value="Unassembled WGS sequence"/>
</dbReference>
<proteinExistence type="predicted"/>
<accession>A0AAN8H5V4</accession>
<dbReference type="AlphaFoldDB" id="A0AAN8H5V4"/>
<sequence>MTSPEPKGFKVIAYRLYICIQRILTVCSCVSAEQSCRLQAGALLLLARLTNQQSGKTLLVEAVKSVCIRKEMMGYQAGGYVQILPHKYCADAHFSVPICGNGCEVVAG</sequence>
<organism evidence="1 2">
    <name type="scientific">Champsocephalus gunnari</name>
    <name type="common">Mackerel icefish</name>
    <dbReference type="NCBI Taxonomy" id="52237"/>
    <lineage>
        <taxon>Eukaryota</taxon>
        <taxon>Metazoa</taxon>
        <taxon>Chordata</taxon>
        <taxon>Craniata</taxon>
        <taxon>Vertebrata</taxon>
        <taxon>Euteleostomi</taxon>
        <taxon>Actinopterygii</taxon>
        <taxon>Neopterygii</taxon>
        <taxon>Teleostei</taxon>
        <taxon>Neoteleostei</taxon>
        <taxon>Acanthomorphata</taxon>
        <taxon>Eupercaria</taxon>
        <taxon>Perciformes</taxon>
        <taxon>Notothenioidei</taxon>
        <taxon>Channichthyidae</taxon>
        <taxon>Champsocephalus</taxon>
    </lineage>
</organism>
<evidence type="ECO:0000313" key="1">
    <source>
        <dbReference type="EMBL" id="KAK5903814.1"/>
    </source>
</evidence>
<gene>
    <name evidence="1" type="ORF">CgunFtcFv8_007562</name>
</gene>
<name>A0AAN8H5V4_CHAGU</name>
<comment type="caution">
    <text evidence="1">The sequence shown here is derived from an EMBL/GenBank/DDBJ whole genome shotgun (WGS) entry which is preliminary data.</text>
</comment>
<reference evidence="1 2" key="1">
    <citation type="journal article" date="2023" name="Mol. Biol. Evol.">
        <title>Genomics of Secondarily Temperate Adaptation in the Only Non-Antarctic Icefish.</title>
        <authorList>
            <person name="Rivera-Colon A.G."/>
            <person name="Rayamajhi N."/>
            <person name="Minhas B.F."/>
            <person name="Madrigal G."/>
            <person name="Bilyk K.T."/>
            <person name="Yoon V."/>
            <person name="Hune M."/>
            <person name="Gregory S."/>
            <person name="Cheng C.H.C."/>
            <person name="Catchen J.M."/>
        </authorList>
    </citation>
    <scope>NUCLEOTIDE SEQUENCE [LARGE SCALE GENOMIC DNA]</scope>
    <source>
        <tissue evidence="1">White muscle</tissue>
    </source>
</reference>
<keyword evidence="2" id="KW-1185">Reference proteome</keyword>
<dbReference type="EMBL" id="JAURVH010001531">
    <property type="protein sequence ID" value="KAK5903814.1"/>
    <property type="molecule type" value="Genomic_DNA"/>
</dbReference>
<protein>
    <submittedName>
        <fullName evidence="1">Uncharacterized protein</fullName>
    </submittedName>
</protein>
<evidence type="ECO:0000313" key="2">
    <source>
        <dbReference type="Proteomes" id="UP001331515"/>
    </source>
</evidence>